<dbReference type="GO" id="GO:0031932">
    <property type="term" value="C:TORC2 complex"/>
    <property type="evidence" value="ECO:0007669"/>
    <property type="project" value="InterPro"/>
</dbReference>
<name>A0A816HLC5_ADIRI</name>
<evidence type="ECO:0000259" key="1">
    <source>
        <dbReference type="Pfam" id="PF14664"/>
    </source>
</evidence>
<gene>
    <name evidence="2" type="ORF">XAT740_LOCUS62649</name>
</gene>
<sequence length="142" mass="16424">PYSPYDPSKKPLSTLLNEMTYYVASTLRIDNEDECIIHGLQILLLSDVERVRAASLRALRYSIHRATIFDKFLECRLDYLVCRSLTIDLRNARERLEAYKFIRRLFVLYSQRIPHSLVYVLNAIVSSNSTTPASRIANTTPI</sequence>
<dbReference type="Pfam" id="PF14664">
    <property type="entry name" value="RICTOR_N"/>
    <property type="match status" value="1"/>
</dbReference>
<feature type="non-terminal residue" evidence="2">
    <location>
        <position position="1"/>
    </location>
</feature>
<feature type="non-terminal residue" evidence="2">
    <location>
        <position position="142"/>
    </location>
</feature>
<protein>
    <recommendedName>
        <fullName evidence="1">Rapamycin-insensitive companion of mTOR N-terminal domain-containing protein</fullName>
    </recommendedName>
</protein>
<dbReference type="InterPro" id="IPR028267">
    <property type="entry name" value="Pianissimo_N"/>
</dbReference>
<dbReference type="PANTHER" id="PTHR13298">
    <property type="entry name" value="CYTOSOLIC REGULATOR PIANISSIMO"/>
    <property type="match status" value="1"/>
</dbReference>
<dbReference type="GO" id="GO:0043539">
    <property type="term" value="F:protein serine/threonine kinase activator activity"/>
    <property type="evidence" value="ECO:0007669"/>
    <property type="project" value="TreeGrafter"/>
</dbReference>
<comment type="caution">
    <text evidence="2">The sequence shown here is derived from an EMBL/GenBank/DDBJ whole genome shotgun (WGS) entry which is preliminary data.</text>
</comment>
<evidence type="ECO:0000313" key="3">
    <source>
        <dbReference type="Proteomes" id="UP000663828"/>
    </source>
</evidence>
<dbReference type="GO" id="GO:0051897">
    <property type="term" value="P:positive regulation of phosphatidylinositol 3-kinase/protein kinase B signal transduction"/>
    <property type="evidence" value="ECO:0007669"/>
    <property type="project" value="TreeGrafter"/>
</dbReference>
<organism evidence="2 3">
    <name type="scientific">Adineta ricciae</name>
    <name type="common">Rotifer</name>
    <dbReference type="NCBI Taxonomy" id="249248"/>
    <lineage>
        <taxon>Eukaryota</taxon>
        <taxon>Metazoa</taxon>
        <taxon>Spiralia</taxon>
        <taxon>Gnathifera</taxon>
        <taxon>Rotifera</taxon>
        <taxon>Eurotatoria</taxon>
        <taxon>Bdelloidea</taxon>
        <taxon>Adinetida</taxon>
        <taxon>Adinetidae</taxon>
        <taxon>Adineta</taxon>
    </lineage>
</organism>
<dbReference type="Proteomes" id="UP000663828">
    <property type="component" value="Unassembled WGS sequence"/>
</dbReference>
<proteinExistence type="predicted"/>
<keyword evidence="3" id="KW-1185">Reference proteome</keyword>
<dbReference type="PANTHER" id="PTHR13298:SF11">
    <property type="entry name" value="RAPAMYCIN-INSENSITIVE COMPANION OF MTOR"/>
    <property type="match status" value="1"/>
</dbReference>
<evidence type="ECO:0000313" key="2">
    <source>
        <dbReference type="EMBL" id="CAF1687988.1"/>
    </source>
</evidence>
<feature type="domain" description="Rapamycin-insensitive companion of mTOR N-terminal" evidence="1">
    <location>
        <begin position="17"/>
        <end position="128"/>
    </location>
</feature>
<dbReference type="AlphaFoldDB" id="A0A816HLC5"/>
<dbReference type="EMBL" id="CAJNOR010017960">
    <property type="protein sequence ID" value="CAF1687988.1"/>
    <property type="molecule type" value="Genomic_DNA"/>
</dbReference>
<dbReference type="GO" id="GO:0038203">
    <property type="term" value="P:TORC2 signaling"/>
    <property type="evidence" value="ECO:0007669"/>
    <property type="project" value="TreeGrafter"/>
</dbReference>
<dbReference type="InterPro" id="IPR028268">
    <property type="entry name" value="Pianissimo_fam"/>
</dbReference>
<accession>A0A816HLC5</accession>
<reference evidence="2" key="1">
    <citation type="submission" date="2021-02" db="EMBL/GenBank/DDBJ databases">
        <authorList>
            <person name="Nowell W R."/>
        </authorList>
    </citation>
    <scope>NUCLEOTIDE SEQUENCE</scope>
</reference>